<dbReference type="PANTHER" id="PTHR36175:SF1">
    <property type="entry name" value="CYANOPHYCINASE"/>
    <property type="match status" value="1"/>
</dbReference>
<proteinExistence type="inferred from homology"/>
<dbReference type="InterPro" id="IPR005320">
    <property type="entry name" value="Peptidase_S51"/>
</dbReference>
<evidence type="ECO:0000313" key="6">
    <source>
        <dbReference type="Proteomes" id="UP001597365"/>
    </source>
</evidence>
<dbReference type="EMBL" id="JBHUFU010000001">
    <property type="protein sequence ID" value="MFD1828651.1"/>
    <property type="molecule type" value="Genomic_DNA"/>
</dbReference>
<dbReference type="PANTHER" id="PTHR36175">
    <property type="entry name" value="CYANOPHYCINASE"/>
    <property type="match status" value="1"/>
</dbReference>
<evidence type="ECO:0000313" key="5">
    <source>
        <dbReference type="EMBL" id="MFD1828651.1"/>
    </source>
</evidence>
<dbReference type="RefSeq" id="WP_380896355.1">
    <property type="nucleotide sequence ID" value="NZ_JBHUFU010000001.1"/>
</dbReference>
<gene>
    <name evidence="5" type="ORF">ACFSJS_03085</name>
</gene>
<dbReference type="Gene3D" id="3.40.50.880">
    <property type="match status" value="1"/>
</dbReference>
<evidence type="ECO:0000256" key="3">
    <source>
        <dbReference type="ARBA" id="ARBA00022801"/>
    </source>
</evidence>
<keyword evidence="3" id="KW-0378">Hydrolase</keyword>
<dbReference type="Proteomes" id="UP001597365">
    <property type="component" value="Unassembled WGS sequence"/>
</dbReference>
<name>A0ABW4PGS7_9ACTN</name>
<organism evidence="5 6">
    <name type="scientific">Streptomyces desertarenae</name>
    <dbReference type="NCBI Taxonomy" id="2666184"/>
    <lineage>
        <taxon>Bacteria</taxon>
        <taxon>Bacillati</taxon>
        <taxon>Actinomycetota</taxon>
        <taxon>Actinomycetes</taxon>
        <taxon>Kitasatosporales</taxon>
        <taxon>Streptomycetaceae</taxon>
        <taxon>Streptomyces</taxon>
    </lineage>
</organism>
<evidence type="ECO:0000256" key="1">
    <source>
        <dbReference type="ARBA" id="ARBA00006534"/>
    </source>
</evidence>
<sequence>MSIHLIGGGRNEEASAEVYGPFLREAGTAPAVACLVLGEGGGTEPTDRLAAVLRAAVPSCRPVPVPVPPDGAFDPAVLAGADALLVRGGPAAVCHDALAGVLDTVALHVLRGMPYAGVSAGAAVAAEHAIVGGRLSDGVPVCPPDAAEGLEEIDVRPGLGLLPGAVEPRAAQRGTLSRLVEVVARGRAGRGVALDEDTLLTVDGDRARVSGRGRVHTVRTGNATGDVVVRAYGAGEEFTI</sequence>
<keyword evidence="6" id="KW-1185">Reference proteome</keyword>
<evidence type="ECO:0000256" key="4">
    <source>
        <dbReference type="ARBA" id="ARBA00022825"/>
    </source>
</evidence>
<comment type="caution">
    <text evidence="5">The sequence shown here is derived from an EMBL/GenBank/DDBJ whole genome shotgun (WGS) entry which is preliminary data.</text>
</comment>
<comment type="similarity">
    <text evidence="1">Belongs to the peptidase S51 family.</text>
</comment>
<accession>A0ABW4PGS7</accession>
<keyword evidence="4" id="KW-0720">Serine protease</keyword>
<protein>
    <submittedName>
        <fullName evidence="5">Type 1 glutamine amidotransferase-like domain-containing protein</fullName>
    </submittedName>
</protein>
<keyword evidence="2" id="KW-0645">Protease</keyword>
<evidence type="ECO:0000256" key="2">
    <source>
        <dbReference type="ARBA" id="ARBA00022670"/>
    </source>
</evidence>
<dbReference type="InterPro" id="IPR029062">
    <property type="entry name" value="Class_I_gatase-like"/>
</dbReference>
<reference evidence="6" key="1">
    <citation type="journal article" date="2019" name="Int. J. Syst. Evol. Microbiol.">
        <title>The Global Catalogue of Microorganisms (GCM) 10K type strain sequencing project: providing services to taxonomists for standard genome sequencing and annotation.</title>
        <authorList>
            <consortium name="The Broad Institute Genomics Platform"/>
            <consortium name="The Broad Institute Genome Sequencing Center for Infectious Disease"/>
            <person name="Wu L."/>
            <person name="Ma J."/>
        </authorList>
    </citation>
    <scope>NUCLEOTIDE SEQUENCE [LARGE SCALE GENOMIC DNA]</scope>
    <source>
        <strain evidence="6">CGMCC 4.7455</strain>
    </source>
</reference>
<dbReference type="SUPFAM" id="SSF52317">
    <property type="entry name" value="Class I glutamine amidotransferase-like"/>
    <property type="match status" value="1"/>
</dbReference>
<dbReference type="Pfam" id="PF03575">
    <property type="entry name" value="Peptidase_S51"/>
    <property type="match status" value="1"/>
</dbReference>